<keyword evidence="11" id="KW-1185">Reference proteome</keyword>
<feature type="transmembrane region" description="Helical" evidence="8">
    <location>
        <begin position="21"/>
        <end position="45"/>
    </location>
</feature>
<dbReference type="OrthoDB" id="9794365at2"/>
<evidence type="ECO:0000313" key="10">
    <source>
        <dbReference type="EMBL" id="PTQ90045.1"/>
    </source>
</evidence>
<evidence type="ECO:0000259" key="9">
    <source>
        <dbReference type="Pfam" id="PF01061"/>
    </source>
</evidence>
<sequence>MLVNRYDLFINLFRKELKIRYMGSWLGVIWSLLPPTLFAIFYTFLFTYILPLKDRANPLLVVTGYLHWYFFAQVVSQGCDILISNSWLMKKVDIPKIFINISTFCVTFFFWVLIIFFYLLYIFFNFGFSLFVIYYLLFVVLYVSFCFSISVILSFLYVSFRDLRYITDVLLQALFWLSPVVYNWRSVPELFSNFYYFNPVAIFIVIFQEMLTSSAPFDKPIYFILAIGYTILVGLIAYFIYQTKKDTVVEVI</sequence>
<keyword evidence="3" id="KW-0813">Transport</keyword>
<evidence type="ECO:0000313" key="11">
    <source>
        <dbReference type="Proteomes" id="UP000244223"/>
    </source>
</evidence>
<proteinExistence type="inferred from homology"/>
<feature type="transmembrane region" description="Helical" evidence="8">
    <location>
        <begin position="133"/>
        <end position="158"/>
    </location>
</feature>
<comment type="caution">
    <text evidence="10">The sequence shown here is derived from an EMBL/GenBank/DDBJ whole genome shotgun (WGS) entry which is preliminary data.</text>
</comment>
<dbReference type="Proteomes" id="UP000244223">
    <property type="component" value="Unassembled WGS sequence"/>
</dbReference>
<dbReference type="GO" id="GO:0015920">
    <property type="term" value="P:lipopolysaccharide transport"/>
    <property type="evidence" value="ECO:0007669"/>
    <property type="project" value="TreeGrafter"/>
</dbReference>
<feature type="transmembrane region" description="Helical" evidence="8">
    <location>
        <begin position="223"/>
        <end position="241"/>
    </location>
</feature>
<dbReference type="RefSeq" id="WP_107865044.1">
    <property type="nucleotide sequence ID" value="NZ_QAON01000004.1"/>
</dbReference>
<evidence type="ECO:0000256" key="7">
    <source>
        <dbReference type="ARBA" id="ARBA00023136"/>
    </source>
</evidence>
<comment type="similarity">
    <text evidence="2">Belongs to the ABC-2 integral membrane protein family.</text>
</comment>
<dbReference type="PANTHER" id="PTHR30413:SF8">
    <property type="entry name" value="TRANSPORT PERMEASE PROTEIN"/>
    <property type="match status" value="1"/>
</dbReference>
<dbReference type="InterPro" id="IPR013525">
    <property type="entry name" value="ABC2_TM"/>
</dbReference>
<protein>
    <submittedName>
        <fullName evidence="10">ABC-type polysaccharide/polyol phosphate export permease</fullName>
    </submittedName>
</protein>
<reference evidence="10 11" key="1">
    <citation type="submission" date="2018-04" db="EMBL/GenBank/DDBJ databases">
        <title>Genomic Encyclopedia of Archaeal and Bacterial Type Strains, Phase II (KMG-II): from individual species to whole genera.</title>
        <authorList>
            <person name="Goeker M."/>
        </authorList>
    </citation>
    <scope>NUCLEOTIDE SEQUENCE [LARGE SCALE GENOMIC DNA]</scope>
    <source>
        <strain evidence="10 11">DSM 5822</strain>
    </source>
</reference>
<evidence type="ECO:0000256" key="5">
    <source>
        <dbReference type="ARBA" id="ARBA00022692"/>
    </source>
</evidence>
<dbReference type="AlphaFoldDB" id="A0A2T5J0X8"/>
<dbReference type="GO" id="GO:0140359">
    <property type="term" value="F:ABC-type transporter activity"/>
    <property type="evidence" value="ECO:0007669"/>
    <property type="project" value="InterPro"/>
</dbReference>
<feature type="transmembrane region" description="Helical" evidence="8">
    <location>
        <begin position="194"/>
        <end position="211"/>
    </location>
</feature>
<organism evidence="10 11">
    <name type="scientific">Agitococcus lubricus</name>
    <dbReference type="NCBI Taxonomy" id="1077255"/>
    <lineage>
        <taxon>Bacteria</taxon>
        <taxon>Pseudomonadati</taxon>
        <taxon>Pseudomonadota</taxon>
        <taxon>Gammaproteobacteria</taxon>
        <taxon>Moraxellales</taxon>
        <taxon>Moraxellaceae</taxon>
        <taxon>Agitococcus</taxon>
    </lineage>
</organism>
<evidence type="ECO:0000256" key="1">
    <source>
        <dbReference type="ARBA" id="ARBA00004429"/>
    </source>
</evidence>
<evidence type="ECO:0000256" key="3">
    <source>
        <dbReference type="ARBA" id="ARBA00022448"/>
    </source>
</evidence>
<dbReference type="Pfam" id="PF01061">
    <property type="entry name" value="ABC2_membrane"/>
    <property type="match status" value="1"/>
</dbReference>
<dbReference type="PANTHER" id="PTHR30413">
    <property type="entry name" value="INNER MEMBRANE TRANSPORT PERMEASE"/>
    <property type="match status" value="1"/>
</dbReference>
<evidence type="ECO:0000256" key="6">
    <source>
        <dbReference type="ARBA" id="ARBA00022989"/>
    </source>
</evidence>
<name>A0A2T5J0X8_9GAMM</name>
<evidence type="ECO:0000256" key="8">
    <source>
        <dbReference type="SAM" id="Phobius"/>
    </source>
</evidence>
<evidence type="ECO:0000256" key="2">
    <source>
        <dbReference type="ARBA" id="ARBA00007783"/>
    </source>
</evidence>
<dbReference type="GO" id="GO:0005886">
    <property type="term" value="C:plasma membrane"/>
    <property type="evidence" value="ECO:0007669"/>
    <property type="project" value="UniProtKB-SubCell"/>
</dbReference>
<keyword evidence="6 8" id="KW-1133">Transmembrane helix</keyword>
<keyword evidence="5 8" id="KW-0812">Transmembrane</keyword>
<accession>A0A2T5J0X8</accession>
<feature type="transmembrane region" description="Helical" evidence="8">
    <location>
        <begin position="65"/>
        <end position="85"/>
    </location>
</feature>
<evidence type="ECO:0000256" key="4">
    <source>
        <dbReference type="ARBA" id="ARBA00022475"/>
    </source>
</evidence>
<keyword evidence="7 8" id="KW-0472">Membrane</keyword>
<feature type="transmembrane region" description="Helical" evidence="8">
    <location>
        <begin position="97"/>
        <end position="121"/>
    </location>
</feature>
<feature type="domain" description="ABC-2 type transporter transmembrane" evidence="9">
    <location>
        <begin position="9"/>
        <end position="209"/>
    </location>
</feature>
<dbReference type="EMBL" id="QAON01000004">
    <property type="protein sequence ID" value="PTQ90045.1"/>
    <property type="molecule type" value="Genomic_DNA"/>
</dbReference>
<gene>
    <name evidence="10" type="ORF">C8N29_10483</name>
</gene>
<keyword evidence="4" id="KW-1003">Cell membrane</keyword>
<comment type="subcellular location">
    <subcellularLocation>
        <location evidence="1">Cell inner membrane</location>
        <topology evidence="1">Multi-pass membrane protein</topology>
    </subcellularLocation>
</comment>